<feature type="signal peptide" evidence="2">
    <location>
        <begin position="1"/>
        <end position="26"/>
    </location>
</feature>
<feature type="chain" id="PRO_5046081167" description="Secreted protein" evidence="2">
    <location>
        <begin position="27"/>
        <end position="126"/>
    </location>
</feature>
<keyword evidence="4" id="KW-1185">Reference proteome</keyword>
<evidence type="ECO:0008006" key="5">
    <source>
        <dbReference type="Google" id="ProtNLM"/>
    </source>
</evidence>
<accession>A0ABU8VTS7</accession>
<sequence length="126" mass="12360">MKTFRASAGSLLLAVAGLATCGAAWSQSTTGAGCDPRQDPAACRREAGAARQEAARGGLTQPGATADVNASARCQALPADERADCEARVRGTGSGASGTTTTSGSVMGGGVVRETVTPVPAPAPSR</sequence>
<protein>
    <recommendedName>
        <fullName evidence="5">Secreted protein</fullName>
    </recommendedName>
</protein>
<keyword evidence="2" id="KW-0732">Signal</keyword>
<evidence type="ECO:0000313" key="4">
    <source>
        <dbReference type="Proteomes" id="UP001363010"/>
    </source>
</evidence>
<organism evidence="3 4">
    <name type="scientific">Variovorax humicola</name>
    <dbReference type="NCBI Taxonomy" id="1769758"/>
    <lineage>
        <taxon>Bacteria</taxon>
        <taxon>Pseudomonadati</taxon>
        <taxon>Pseudomonadota</taxon>
        <taxon>Betaproteobacteria</taxon>
        <taxon>Burkholderiales</taxon>
        <taxon>Comamonadaceae</taxon>
        <taxon>Variovorax</taxon>
    </lineage>
</organism>
<name>A0ABU8VTS7_9BURK</name>
<feature type="region of interest" description="Disordered" evidence="1">
    <location>
        <begin position="82"/>
        <end position="126"/>
    </location>
</feature>
<dbReference type="Proteomes" id="UP001363010">
    <property type="component" value="Unassembled WGS sequence"/>
</dbReference>
<dbReference type="EMBL" id="JBBKZV010000001">
    <property type="protein sequence ID" value="MEJ8820567.1"/>
    <property type="molecule type" value="Genomic_DNA"/>
</dbReference>
<feature type="compositionally biased region" description="Low complexity" evidence="1">
    <location>
        <begin position="49"/>
        <end position="58"/>
    </location>
</feature>
<gene>
    <name evidence="3" type="ORF">WKW80_00775</name>
</gene>
<evidence type="ECO:0000256" key="1">
    <source>
        <dbReference type="SAM" id="MobiDB-lite"/>
    </source>
</evidence>
<proteinExistence type="predicted"/>
<dbReference type="RefSeq" id="WP_340361626.1">
    <property type="nucleotide sequence ID" value="NZ_JBBKZV010000001.1"/>
</dbReference>
<dbReference type="PROSITE" id="PS51257">
    <property type="entry name" value="PROKAR_LIPOPROTEIN"/>
    <property type="match status" value="1"/>
</dbReference>
<evidence type="ECO:0000313" key="3">
    <source>
        <dbReference type="EMBL" id="MEJ8820567.1"/>
    </source>
</evidence>
<comment type="caution">
    <text evidence="3">The sequence shown here is derived from an EMBL/GenBank/DDBJ whole genome shotgun (WGS) entry which is preliminary data.</text>
</comment>
<feature type="region of interest" description="Disordered" evidence="1">
    <location>
        <begin position="45"/>
        <end position="67"/>
    </location>
</feature>
<reference evidence="3 4" key="1">
    <citation type="submission" date="2024-03" db="EMBL/GenBank/DDBJ databases">
        <title>Novel species of the genus Variovorax.</title>
        <authorList>
            <person name="Liu Q."/>
            <person name="Xin Y.-H."/>
        </authorList>
    </citation>
    <scope>NUCLEOTIDE SEQUENCE [LARGE SCALE GENOMIC DNA]</scope>
    <source>
        <strain evidence="3 4">KACC 18501</strain>
    </source>
</reference>
<evidence type="ECO:0000256" key="2">
    <source>
        <dbReference type="SAM" id="SignalP"/>
    </source>
</evidence>